<reference evidence="2 3" key="1">
    <citation type="journal article" date="2014" name="Agronomy (Basel)">
        <title>A Draft Genome Sequence for Ensete ventricosum, the Drought-Tolerant Tree Against Hunger.</title>
        <authorList>
            <person name="Harrison J."/>
            <person name="Moore K.A."/>
            <person name="Paszkiewicz K."/>
            <person name="Jones T."/>
            <person name="Grant M."/>
            <person name="Ambacheew D."/>
            <person name="Muzemil S."/>
            <person name="Studholme D.J."/>
        </authorList>
    </citation>
    <scope>NUCLEOTIDE SEQUENCE [LARGE SCALE GENOMIC DNA]</scope>
</reference>
<comment type="caution">
    <text evidence="2">The sequence shown here is derived from an EMBL/GenBank/DDBJ whole genome shotgun (WGS) entry which is preliminary data.</text>
</comment>
<protein>
    <submittedName>
        <fullName evidence="2">Uncharacterized protein</fullName>
    </submittedName>
</protein>
<evidence type="ECO:0000256" key="1">
    <source>
        <dbReference type="SAM" id="MobiDB-lite"/>
    </source>
</evidence>
<feature type="region of interest" description="Disordered" evidence="1">
    <location>
        <begin position="26"/>
        <end position="49"/>
    </location>
</feature>
<evidence type="ECO:0000313" key="3">
    <source>
        <dbReference type="Proteomes" id="UP000287651"/>
    </source>
</evidence>
<name>A0A426XHD1_ENSVE</name>
<gene>
    <name evidence="2" type="ORF">B296_00055881</name>
</gene>
<accession>A0A426XHD1</accession>
<proteinExistence type="predicted"/>
<dbReference type="AlphaFoldDB" id="A0A426XHD1"/>
<organism evidence="2 3">
    <name type="scientific">Ensete ventricosum</name>
    <name type="common">Abyssinian banana</name>
    <name type="synonym">Musa ensete</name>
    <dbReference type="NCBI Taxonomy" id="4639"/>
    <lineage>
        <taxon>Eukaryota</taxon>
        <taxon>Viridiplantae</taxon>
        <taxon>Streptophyta</taxon>
        <taxon>Embryophyta</taxon>
        <taxon>Tracheophyta</taxon>
        <taxon>Spermatophyta</taxon>
        <taxon>Magnoliopsida</taxon>
        <taxon>Liliopsida</taxon>
        <taxon>Zingiberales</taxon>
        <taxon>Musaceae</taxon>
        <taxon>Ensete</taxon>
    </lineage>
</organism>
<sequence>MPAGVHWEPRTPAAPNALLFCRRKWKRKRKKHRGGGGSRKQSERNKSRGVKLWLEARTERQTRGRLRAIGFLIILEVIVHCTPDDLPALGDTGERNGAPCLIQSVVR</sequence>
<evidence type="ECO:0000313" key="2">
    <source>
        <dbReference type="EMBL" id="RRT38885.1"/>
    </source>
</evidence>
<dbReference type="Proteomes" id="UP000287651">
    <property type="component" value="Unassembled WGS sequence"/>
</dbReference>
<dbReference type="EMBL" id="AMZH03020737">
    <property type="protein sequence ID" value="RRT38885.1"/>
    <property type="molecule type" value="Genomic_DNA"/>
</dbReference>